<evidence type="ECO:0000256" key="1">
    <source>
        <dbReference type="SAM" id="MobiDB-lite"/>
    </source>
</evidence>
<feature type="compositionally biased region" description="Low complexity" evidence="1">
    <location>
        <begin position="9"/>
        <end position="21"/>
    </location>
</feature>
<feature type="transmembrane region" description="Helical" evidence="2">
    <location>
        <begin position="451"/>
        <end position="470"/>
    </location>
</feature>
<keyword evidence="2" id="KW-0472">Membrane</keyword>
<evidence type="ECO:0000313" key="4">
    <source>
        <dbReference type="Proteomes" id="UP000299102"/>
    </source>
</evidence>
<protein>
    <submittedName>
        <fullName evidence="3">Uncharacterized protein</fullName>
    </submittedName>
</protein>
<evidence type="ECO:0000256" key="2">
    <source>
        <dbReference type="SAM" id="Phobius"/>
    </source>
</evidence>
<accession>A0A4C1SVE2</accession>
<gene>
    <name evidence="3" type="ORF">EVAR_73493_1</name>
</gene>
<reference evidence="3 4" key="1">
    <citation type="journal article" date="2019" name="Commun. Biol.">
        <title>The bagworm genome reveals a unique fibroin gene that provides high tensile strength.</title>
        <authorList>
            <person name="Kono N."/>
            <person name="Nakamura H."/>
            <person name="Ohtoshi R."/>
            <person name="Tomita M."/>
            <person name="Numata K."/>
            <person name="Arakawa K."/>
        </authorList>
    </citation>
    <scope>NUCLEOTIDE SEQUENCE [LARGE SCALE GENOMIC DNA]</scope>
</reference>
<dbReference type="Proteomes" id="UP000299102">
    <property type="component" value="Unassembled WGS sequence"/>
</dbReference>
<proteinExistence type="predicted"/>
<feature type="region of interest" description="Disordered" evidence="1">
    <location>
        <begin position="225"/>
        <end position="257"/>
    </location>
</feature>
<organism evidence="3 4">
    <name type="scientific">Eumeta variegata</name>
    <name type="common">Bagworm moth</name>
    <name type="synonym">Eumeta japonica</name>
    <dbReference type="NCBI Taxonomy" id="151549"/>
    <lineage>
        <taxon>Eukaryota</taxon>
        <taxon>Metazoa</taxon>
        <taxon>Ecdysozoa</taxon>
        <taxon>Arthropoda</taxon>
        <taxon>Hexapoda</taxon>
        <taxon>Insecta</taxon>
        <taxon>Pterygota</taxon>
        <taxon>Neoptera</taxon>
        <taxon>Endopterygota</taxon>
        <taxon>Lepidoptera</taxon>
        <taxon>Glossata</taxon>
        <taxon>Ditrysia</taxon>
        <taxon>Tineoidea</taxon>
        <taxon>Psychidae</taxon>
        <taxon>Oiketicinae</taxon>
        <taxon>Eumeta</taxon>
    </lineage>
</organism>
<name>A0A4C1SVE2_EUMVA</name>
<feature type="region of interest" description="Disordered" evidence="1">
    <location>
        <begin position="1"/>
        <end position="22"/>
    </location>
</feature>
<keyword evidence="2" id="KW-1133">Transmembrane helix</keyword>
<keyword evidence="2" id="KW-0812">Transmembrane</keyword>
<keyword evidence="4" id="KW-1185">Reference proteome</keyword>
<dbReference type="AlphaFoldDB" id="A0A4C1SVE2"/>
<dbReference type="OrthoDB" id="8069608at2759"/>
<sequence>MALLTNSLNKNNNNNNKNNNNILANGWNGKTVNNNISNSPDCIWTTAKLPLASAIKNRHKYDKLLPNTTNSTRVYETNEAYDNDDIVPAKNERIDINSTSENDDNNGGGGLNTTTWQAQKLLTTKLTPLATLSTTATSTPTQIQRLKAATTTAATDDLKIVKTSRHMKYKQSYESNKLSGYSHAAAAATTFTNGDISTSSSTDCISNVDVVTPNSYHDSAQKLIKHPHNSKASKMNCTSNKNLSSSRSSSSTKNMHINNSKYFDNVHNDCNQSSGNPILTTYSTETATTPTTAYSCHNFPTYTTSSRCTDSLPTTNSSSSSSLVSAMTTPAVNYLANTQTLQQNSITFGGLLKHQQPQQQHQQHQSPPLASTPLAALQSMKEMSVPALTTAAVTTTALSSSNGINSNYEIVKNVNNLNNTNATNLYSNSITNTTNRHPQLLKQHLRIPRQIPLCTVIIIMIIIVIVVVNICGNHCCRQHPLQQTRPCHHCHLQHRVQIVIAAVI</sequence>
<feature type="compositionally biased region" description="Polar residues" evidence="1">
    <location>
        <begin position="232"/>
        <end position="243"/>
    </location>
</feature>
<comment type="caution">
    <text evidence="3">The sequence shown here is derived from an EMBL/GenBank/DDBJ whole genome shotgun (WGS) entry which is preliminary data.</text>
</comment>
<dbReference type="EMBL" id="BGZK01003968">
    <property type="protein sequence ID" value="GBP05926.1"/>
    <property type="molecule type" value="Genomic_DNA"/>
</dbReference>
<evidence type="ECO:0000313" key="3">
    <source>
        <dbReference type="EMBL" id="GBP05926.1"/>
    </source>
</evidence>